<organism evidence="1 2">
    <name type="scientific">Paenibacillus konkukensis</name>
    <dbReference type="NCBI Taxonomy" id="2020716"/>
    <lineage>
        <taxon>Bacteria</taxon>
        <taxon>Bacillati</taxon>
        <taxon>Bacillota</taxon>
        <taxon>Bacilli</taxon>
        <taxon>Bacillales</taxon>
        <taxon>Paenibacillaceae</taxon>
        <taxon>Paenibacillus</taxon>
    </lineage>
</organism>
<accession>A0ABY4RI94</accession>
<keyword evidence="2" id="KW-1185">Reference proteome</keyword>
<dbReference type="Proteomes" id="UP001057134">
    <property type="component" value="Chromosome"/>
</dbReference>
<dbReference type="EMBL" id="CP027059">
    <property type="protein sequence ID" value="UQZ82186.1"/>
    <property type="molecule type" value="Genomic_DNA"/>
</dbReference>
<gene>
    <name evidence="1" type="ORF">SK3146_01343</name>
</gene>
<evidence type="ECO:0000313" key="2">
    <source>
        <dbReference type="Proteomes" id="UP001057134"/>
    </source>
</evidence>
<protein>
    <submittedName>
        <fullName evidence="1">Uncharacterized protein</fullName>
    </submittedName>
</protein>
<reference evidence="1" key="2">
    <citation type="journal article" date="2021" name="J Anim Sci Technol">
        <title>Complete genome sequence of Paenibacillus konkukensis sp. nov. SK3146 as a potential probiotic strain.</title>
        <authorList>
            <person name="Jung H.I."/>
            <person name="Park S."/>
            <person name="Niu K.M."/>
            <person name="Lee S.W."/>
            <person name="Kothari D."/>
            <person name="Yi K.J."/>
            <person name="Kim S.K."/>
        </authorList>
    </citation>
    <scope>NUCLEOTIDE SEQUENCE</scope>
    <source>
        <strain evidence="1">SK3146</strain>
    </source>
</reference>
<evidence type="ECO:0000313" key="1">
    <source>
        <dbReference type="EMBL" id="UQZ82186.1"/>
    </source>
</evidence>
<sequence>MGLTMEFLLGNEEKIVEAIKVFDLDNLDDNVMQRADFSLHLTPDDLNTLSLSASKFNSQAPISLRNFLEVVIDNEDYGLFKINKEWVRYFAKLDRSALKELSKEWFIEMQKQYPNEELMLTKDSINAVIDLWTLCNTALKVW</sequence>
<dbReference type="RefSeq" id="WP_249864352.1">
    <property type="nucleotide sequence ID" value="NZ_CP027059.1"/>
</dbReference>
<reference evidence="1" key="1">
    <citation type="submission" date="2018-02" db="EMBL/GenBank/DDBJ databases">
        <authorList>
            <person name="Kim S.-K."/>
            <person name="Jung H.-I."/>
            <person name="Lee S.-W."/>
        </authorList>
    </citation>
    <scope>NUCLEOTIDE SEQUENCE</scope>
    <source>
        <strain evidence="1">SK3146</strain>
    </source>
</reference>
<proteinExistence type="predicted"/>
<name>A0ABY4RI94_9BACL</name>